<evidence type="ECO:0000313" key="2">
    <source>
        <dbReference type="Proteomes" id="UP000199672"/>
    </source>
</evidence>
<evidence type="ECO:0000313" key="1">
    <source>
        <dbReference type="EMBL" id="SFD09835.1"/>
    </source>
</evidence>
<dbReference type="STRING" id="739143.SAMN05216297_104194"/>
<protein>
    <submittedName>
        <fullName evidence="1">Uncharacterized protein</fullName>
    </submittedName>
</protein>
<dbReference type="EMBL" id="FOMH01000004">
    <property type="protein sequence ID" value="SFD09835.1"/>
    <property type="molecule type" value="Genomic_DNA"/>
</dbReference>
<dbReference type="Proteomes" id="UP000199672">
    <property type="component" value="Unassembled WGS sequence"/>
</dbReference>
<organism evidence="1 2">
    <name type="scientific">Flavobacterium phragmitis</name>
    <dbReference type="NCBI Taxonomy" id="739143"/>
    <lineage>
        <taxon>Bacteria</taxon>
        <taxon>Pseudomonadati</taxon>
        <taxon>Bacteroidota</taxon>
        <taxon>Flavobacteriia</taxon>
        <taxon>Flavobacteriales</taxon>
        <taxon>Flavobacteriaceae</taxon>
        <taxon>Flavobacterium</taxon>
    </lineage>
</organism>
<keyword evidence="2" id="KW-1185">Reference proteome</keyword>
<proteinExistence type="predicted"/>
<sequence length="329" mass="37389">MKSKILSVLVVFISIKTLAQEKEPGMKTLGKAIVDKFPTTRTFDVQYENLGPSNYDSELFGNKFERGRVESHNRFKAAFNLPFYATKSKRFVLAASLRYKYESYEFGDIYNYGTNQTYRRANQDIHFWAGALTATYMGALFGKTAIYSATATVDGDEEKLQRLKGFASAVLVLKRTPSTTITAGVLVLLDPSSIVPMTPLLSINHKFKNSKWDMDFILPQRLLFRRELLENGRISLGTELNTESFYLNLNSSNLKGVYELNQLELKSGITYEYSFTPKLIAFAKGGINNVVSARITEKGERTNRYVYDQKEDAQGYVRVGISYNLFNRK</sequence>
<dbReference type="RefSeq" id="WP_091492605.1">
    <property type="nucleotide sequence ID" value="NZ_FOMH01000004.1"/>
</dbReference>
<dbReference type="OrthoDB" id="1027207at2"/>
<dbReference type="AlphaFoldDB" id="A0A1I1PJ21"/>
<gene>
    <name evidence="1" type="ORF">SAMN05216297_104194</name>
</gene>
<name>A0A1I1PJ21_9FLAO</name>
<accession>A0A1I1PJ21</accession>
<reference evidence="2" key="1">
    <citation type="submission" date="2016-10" db="EMBL/GenBank/DDBJ databases">
        <authorList>
            <person name="Varghese N."/>
            <person name="Submissions S."/>
        </authorList>
    </citation>
    <scope>NUCLEOTIDE SEQUENCE [LARGE SCALE GENOMIC DNA]</scope>
    <source>
        <strain evidence="2">CGMCC 1.10370</strain>
    </source>
</reference>